<proteinExistence type="predicted"/>
<gene>
    <name evidence="2" type="ORF">FGIG_08248</name>
</gene>
<evidence type="ECO:0000313" key="2">
    <source>
        <dbReference type="EMBL" id="TPP62906.1"/>
    </source>
</evidence>
<dbReference type="OrthoDB" id="2113294at2759"/>
<dbReference type="AlphaFoldDB" id="A0A504YRU6"/>
<dbReference type="EMBL" id="SUNJ01006314">
    <property type="protein sequence ID" value="TPP62906.1"/>
    <property type="molecule type" value="Genomic_DNA"/>
</dbReference>
<protein>
    <submittedName>
        <fullName evidence="2">Uncharacterized protein</fullName>
    </submittedName>
</protein>
<sequence>MYPRNLCVSEAGNRYMKKTMAVLLNEMNIRVEQLDTQVKELSARVTGSGTESRSLSPSRSQRRLHQLGGVTEGIVDFVCTWFVHLSMCSVLLLFAEKP</sequence>
<comment type="caution">
    <text evidence="2">The sequence shown here is derived from an EMBL/GenBank/DDBJ whole genome shotgun (WGS) entry which is preliminary data.</text>
</comment>
<dbReference type="Proteomes" id="UP000316759">
    <property type="component" value="Unassembled WGS sequence"/>
</dbReference>
<organism evidence="2 3">
    <name type="scientific">Fasciola gigantica</name>
    <name type="common">Giant liver fluke</name>
    <dbReference type="NCBI Taxonomy" id="46835"/>
    <lineage>
        <taxon>Eukaryota</taxon>
        <taxon>Metazoa</taxon>
        <taxon>Spiralia</taxon>
        <taxon>Lophotrochozoa</taxon>
        <taxon>Platyhelminthes</taxon>
        <taxon>Trematoda</taxon>
        <taxon>Digenea</taxon>
        <taxon>Plagiorchiida</taxon>
        <taxon>Echinostomata</taxon>
        <taxon>Echinostomatoidea</taxon>
        <taxon>Fasciolidae</taxon>
        <taxon>Fasciola</taxon>
    </lineage>
</organism>
<evidence type="ECO:0000256" key="1">
    <source>
        <dbReference type="SAM" id="MobiDB-lite"/>
    </source>
</evidence>
<name>A0A504YRU6_FASGI</name>
<evidence type="ECO:0000313" key="3">
    <source>
        <dbReference type="Proteomes" id="UP000316759"/>
    </source>
</evidence>
<keyword evidence="3" id="KW-1185">Reference proteome</keyword>
<feature type="region of interest" description="Disordered" evidence="1">
    <location>
        <begin position="42"/>
        <end position="61"/>
    </location>
</feature>
<accession>A0A504YRU6</accession>
<reference evidence="2 3" key="1">
    <citation type="submission" date="2019-04" db="EMBL/GenBank/DDBJ databases">
        <title>Annotation for the trematode Fasciola gigantica.</title>
        <authorList>
            <person name="Choi Y.-J."/>
        </authorList>
    </citation>
    <scope>NUCLEOTIDE SEQUENCE [LARGE SCALE GENOMIC DNA]</scope>
    <source>
        <strain evidence="2">Uganda_cow_1</strain>
    </source>
</reference>